<dbReference type="EMBL" id="MLYV02000861">
    <property type="protein sequence ID" value="PSR76115.1"/>
    <property type="molecule type" value="Genomic_DNA"/>
</dbReference>
<reference evidence="3 4" key="1">
    <citation type="submission" date="2018-02" db="EMBL/GenBank/DDBJ databases">
        <title>Genome sequence of the basidiomycete white-rot fungus Phlebia centrifuga.</title>
        <authorList>
            <person name="Granchi Z."/>
            <person name="Peng M."/>
            <person name="de Vries R.P."/>
            <person name="Hilden K."/>
            <person name="Makela M.R."/>
            <person name="Grigoriev I."/>
            <person name="Riley R."/>
        </authorList>
    </citation>
    <scope>NUCLEOTIDE SEQUENCE [LARGE SCALE GENOMIC DNA]</scope>
    <source>
        <strain evidence="3 4">FBCC195</strain>
    </source>
</reference>
<organism evidence="3 4">
    <name type="scientific">Hermanssonia centrifuga</name>
    <dbReference type="NCBI Taxonomy" id="98765"/>
    <lineage>
        <taxon>Eukaryota</taxon>
        <taxon>Fungi</taxon>
        <taxon>Dikarya</taxon>
        <taxon>Basidiomycota</taxon>
        <taxon>Agaricomycotina</taxon>
        <taxon>Agaricomycetes</taxon>
        <taxon>Polyporales</taxon>
        <taxon>Meruliaceae</taxon>
        <taxon>Hermanssonia</taxon>
    </lineage>
</organism>
<proteinExistence type="predicted"/>
<sequence>MNTLGLSTTAINKIVNNPTVLGSRLSDRTDDTLQLLGVSRADADHILDGYNNGFRIVFILNATLAAIATITSIVMIRHKELTRGDEEQLREKALKEDEKNNRAIGEEDREVARTEDVELDVLPVLQDQERARSEAIATT</sequence>
<dbReference type="OrthoDB" id="10021397at2759"/>
<dbReference type="Proteomes" id="UP000186601">
    <property type="component" value="Unassembled WGS sequence"/>
</dbReference>
<evidence type="ECO:0000313" key="4">
    <source>
        <dbReference type="Proteomes" id="UP000186601"/>
    </source>
</evidence>
<gene>
    <name evidence="3" type="ORF">PHLCEN_2v8665</name>
</gene>
<keyword evidence="2" id="KW-0812">Transmembrane</keyword>
<feature type="region of interest" description="Disordered" evidence="1">
    <location>
        <begin position="85"/>
        <end position="108"/>
    </location>
</feature>
<keyword evidence="4" id="KW-1185">Reference proteome</keyword>
<comment type="caution">
    <text evidence="3">The sequence shown here is derived from an EMBL/GenBank/DDBJ whole genome shotgun (WGS) entry which is preliminary data.</text>
</comment>
<keyword evidence="2" id="KW-1133">Transmembrane helix</keyword>
<evidence type="ECO:0000313" key="3">
    <source>
        <dbReference type="EMBL" id="PSR76115.1"/>
    </source>
</evidence>
<protein>
    <submittedName>
        <fullName evidence="3">Uncharacterized protein</fullName>
    </submittedName>
</protein>
<name>A0A2R6NSZ5_9APHY</name>
<accession>A0A2R6NSZ5</accession>
<feature type="transmembrane region" description="Helical" evidence="2">
    <location>
        <begin position="56"/>
        <end position="76"/>
    </location>
</feature>
<dbReference type="AlphaFoldDB" id="A0A2R6NSZ5"/>
<keyword evidence="2" id="KW-0472">Membrane</keyword>
<evidence type="ECO:0000256" key="1">
    <source>
        <dbReference type="SAM" id="MobiDB-lite"/>
    </source>
</evidence>
<evidence type="ECO:0000256" key="2">
    <source>
        <dbReference type="SAM" id="Phobius"/>
    </source>
</evidence>